<evidence type="ECO:0000313" key="2">
    <source>
        <dbReference type="EMBL" id="OIQ51043.1"/>
    </source>
</evidence>
<gene>
    <name evidence="2" type="ORF">BerOc1_02988</name>
</gene>
<dbReference type="RefSeq" id="WP_071546431.1">
    <property type="nucleotide sequence ID" value="NZ_LKAQ01000004.1"/>
</dbReference>
<evidence type="ECO:0000259" key="1">
    <source>
        <dbReference type="Pfam" id="PF16778"/>
    </source>
</evidence>
<feature type="domain" description="Phage tail assembly chaperone-like" evidence="1">
    <location>
        <begin position="55"/>
        <end position="112"/>
    </location>
</feature>
<keyword evidence="3" id="KW-1185">Reference proteome</keyword>
<dbReference type="OrthoDB" id="5465054at2"/>
<dbReference type="EMBL" id="LKAQ01000004">
    <property type="protein sequence ID" value="OIQ51043.1"/>
    <property type="molecule type" value="Genomic_DNA"/>
</dbReference>
<evidence type="ECO:0000313" key="3">
    <source>
        <dbReference type="Proteomes" id="UP000181901"/>
    </source>
</evidence>
<reference evidence="2 3" key="1">
    <citation type="submission" date="2015-09" db="EMBL/GenBank/DDBJ databases">
        <title>Genome of Desulfovibrio dechloracetivorans BerOc1, a mercury methylating strain isolated from highly hydrocarbons and metals contaminated coastal sediments.</title>
        <authorList>
            <person name="Goni Urriza M."/>
            <person name="Gassie C."/>
            <person name="Bouchez O."/>
            <person name="Klopp C."/>
            <person name="Ranchou-Peyruse A."/>
            <person name="Remy G."/>
        </authorList>
    </citation>
    <scope>NUCLEOTIDE SEQUENCE [LARGE SCALE GENOMIC DNA]</scope>
    <source>
        <strain evidence="2 3">BerOc1</strain>
    </source>
</reference>
<dbReference type="Gene3D" id="6.10.140.1310">
    <property type="match status" value="1"/>
</dbReference>
<dbReference type="Pfam" id="PF16778">
    <property type="entry name" value="Phage_tail_APC"/>
    <property type="match status" value="1"/>
</dbReference>
<dbReference type="InterPro" id="IPR031893">
    <property type="entry name" value="Phage_tail_APC"/>
</dbReference>
<name>A0A1J5N5Z8_9BACT</name>
<comment type="caution">
    <text evidence="2">The sequence shown here is derived from an EMBL/GenBank/DDBJ whole genome shotgun (WGS) entry which is preliminary data.</text>
</comment>
<sequence>MKIITVSQFDNGHLVNGAIHVPYDENNRHYRAVMDWLADGGQLDEAVTDPDEPARIIRAERDRLLAACDWMQLADSPLDTATKAAWAAYRQALRDVPEQPGFPEAVEWPQSPILPA</sequence>
<proteinExistence type="predicted"/>
<dbReference type="AlphaFoldDB" id="A0A1J5N5Z8"/>
<accession>A0A1J5N5Z8</accession>
<dbReference type="Proteomes" id="UP000181901">
    <property type="component" value="Unassembled WGS sequence"/>
</dbReference>
<protein>
    <recommendedName>
        <fullName evidence="1">Phage tail assembly chaperone-like domain-containing protein</fullName>
    </recommendedName>
</protein>
<organism evidence="2 3">
    <name type="scientific">Pseudodesulfovibrio hydrargyri</name>
    <dbReference type="NCBI Taxonomy" id="2125990"/>
    <lineage>
        <taxon>Bacteria</taxon>
        <taxon>Pseudomonadati</taxon>
        <taxon>Thermodesulfobacteriota</taxon>
        <taxon>Desulfovibrionia</taxon>
        <taxon>Desulfovibrionales</taxon>
        <taxon>Desulfovibrionaceae</taxon>
    </lineage>
</organism>